<keyword evidence="1" id="KW-0472">Membrane</keyword>
<feature type="transmembrane region" description="Helical" evidence="1">
    <location>
        <begin position="59"/>
        <end position="77"/>
    </location>
</feature>
<keyword evidence="1" id="KW-0812">Transmembrane</keyword>
<dbReference type="Pfam" id="PF17332">
    <property type="entry name" value="DUF5592"/>
    <property type="match status" value="1"/>
</dbReference>
<sequence>MSDYAAFYEVKMMYRNPKNIKQEIKLFFFYLVDLGIVAGSVMASVYFAKLMPISPMMKFALYLLAFVVGVWMCVRTPNHPKERNILMLYYLFKMDRNRYHEVEFKRNSRGKIEL</sequence>
<proteinExistence type="predicted"/>
<accession>A0A7T8KSN6</accession>
<reference evidence="2" key="1">
    <citation type="submission" date="2020-02" db="EMBL/GenBank/DDBJ databases">
        <title>A new conjugative MDR plasmid carrying the lsa(E) gene in Enterococcus faecium with potential transmission to Staphylococcus aureus.</title>
        <authorList>
            <person name="Yan X."/>
            <person name="Wang J."/>
            <person name="You Y."/>
            <person name="Tao X."/>
            <person name="Meng F."/>
            <person name="Zhang J."/>
        </authorList>
    </citation>
    <scope>NUCLEOTIDE SEQUENCE</scope>
    <source>
        <strain evidence="2">N7435</strain>
        <plasmid evidence="2">pN7435-R3645</plasmid>
    </source>
</reference>
<evidence type="ECO:0000256" key="1">
    <source>
        <dbReference type="SAM" id="Phobius"/>
    </source>
</evidence>
<dbReference type="RefSeq" id="WP_202979418.1">
    <property type="nucleotide sequence ID" value="NZ_MT022086.1"/>
</dbReference>
<protein>
    <submittedName>
        <fullName evidence="2">Uncharacterized protein</fullName>
    </submittedName>
</protein>
<evidence type="ECO:0000313" key="2">
    <source>
        <dbReference type="EMBL" id="QQP61356.1"/>
    </source>
</evidence>
<keyword evidence="2" id="KW-0614">Plasmid</keyword>
<dbReference type="EMBL" id="MT022086">
    <property type="protein sequence ID" value="QQP61356.1"/>
    <property type="molecule type" value="Genomic_DNA"/>
</dbReference>
<keyword evidence="1" id="KW-1133">Transmembrane helix</keyword>
<geneLocation type="plasmid" evidence="2">
    <name>pN7435-R3645</name>
</geneLocation>
<dbReference type="InterPro" id="IPR020275">
    <property type="entry name" value="DUF5592"/>
</dbReference>
<feature type="transmembrane region" description="Helical" evidence="1">
    <location>
        <begin position="27"/>
        <end position="47"/>
    </location>
</feature>
<dbReference type="AlphaFoldDB" id="A0A7T8KSN6"/>
<name>A0A7T8KSN6_ENTFC</name>
<organism evidence="2">
    <name type="scientific">Enterococcus faecium</name>
    <name type="common">Streptococcus faecium</name>
    <dbReference type="NCBI Taxonomy" id="1352"/>
    <lineage>
        <taxon>Bacteria</taxon>
        <taxon>Bacillati</taxon>
        <taxon>Bacillota</taxon>
        <taxon>Bacilli</taxon>
        <taxon>Lactobacillales</taxon>
        <taxon>Enterococcaceae</taxon>
        <taxon>Enterococcus</taxon>
    </lineage>
</organism>